<evidence type="ECO:0000256" key="5">
    <source>
        <dbReference type="ARBA" id="ARBA00022679"/>
    </source>
</evidence>
<sequence length="397" mass="44155">MSISKESPLRLHNFDQSHTWLPLLHFLLSHISPSVTAQPVAPAVEPDSNKSVVTIMAIVAVMFLISGFLSLYSRKCSDRQAQIRGTVNLADPTGGTGNQSQTEPNGLNQEIIETFPTFLYSDVKGLKIGNDTLACAVCLNEFEDDETLRMLPKCCHVYHLACIDAWLASHTTCPLCRANLIPKPEDVNLNGNNYISQVDNNMPPMLSIQIPDDEEQEHEHENETVVGVGGEDQKRDDDVESPKVDLLHRIRSLNQSRPSRSRSTGFLSSLSLPRSNSTAQLVIPGENFERFTLRLPDEVRSQMLNSTLKRAKSCVCFTRMSSGMWGYRTRSVSARGKEHVQYERFGSDEHWGLTLTPPSLVKSSWNRSARKSPVQCSGGVALDNNVGERSSDFLRLG</sequence>
<protein>
    <recommendedName>
        <fullName evidence="4">RING-type E3 ubiquitin transferase</fullName>
        <ecNumber evidence="4">2.3.2.27</ecNumber>
    </recommendedName>
</protein>
<comment type="pathway">
    <text evidence="3">Protein modification; protein ubiquitination.</text>
</comment>
<proteinExistence type="inferred from homology"/>
<dbReference type="SUPFAM" id="SSF57850">
    <property type="entry name" value="RING/U-box"/>
    <property type="match status" value="1"/>
</dbReference>
<feature type="compositionally biased region" description="Basic and acidic residues" evidence="15">
    <location>
        <begin position="231"/>
        <end position="248"/>
    </location>
</feature>
<dbReference type="PANTHER" id="PTHR14155">
    <property type="entry name" value="RING FINGER DOMAIN-CONTAINING"/>
    <property type="match status" value="1"/>
</dbReference>
<comment type="similarity">
    <text evidence="13">Belongs to the RING-type zinc finger family. ATL subfamily.</text>
</comment>
<comment type="catalytic activity">
    <reaction evidence="1">
        <text>S-ubiquitinyl-[E2 ubiquitin-conjugating enzyme]-L-cysteine + [acceptor protein]-L-lysine = [E2 ubiquitin-conjugating enzyme]-L-cysteine + N(6)-ubiquitinyl-[acceptor protein]-L-lysine.</text>
        <dbReference type="EC" id="2.3.2.27"/>
    </reaction>
</comment>
<comment type="caution">
    <text evidence="18">The sequence shown here is derived from an EMBL/GenBank/DDBJ whole genome shotgun (WGS) entry which is preliminary data.</text>
</comment>
<dbReference type="InterPro" id="IPR001841">
    <property type="entry name" value="Znf_RING"/>
</dbReference>
<keyword evidence="10" id="KW-0862">Zinc</keyword>
<dbReference type="EC" id="2.3.2.27" evidence="4"/>
<dbReference type="AlphaFoldDB" id="A0AAN9KR53"/>
<evidence type="ECO:0000256" key="3">
    <source>
        <dbReference type="ARBA" id="ARBA00004906"/>
    </source>
</evidence>
<evidence type="ECO:0000259" key="17">
    <source>
        <dbReference type="PROSITE" id="PS50089"/>
    </source>
</evidence>
<evidence type="ECO:0000256" key="10">
    <source>
        <dbReference type="ARBA" id="ARBA00022833"/>
    </source>
</evidence>
<evidence type="ECO:0000256" key="12">
    <source>
        <dbReference type="ARBA" id="ARBA00023136"/>
    </source>
</evidence>
<dbReference type="InterPro" id="IPR053238">
    <property type="entry name" value="RING-H2_zinc_finger"/>
</dbReference>
<gene>
    <name evidence="18" type="ORF">VNO77_31634</name>
</gene>
<keyword evidence="12 16" id="KW-0472">Membrane</keyword>
<evidence type="ECO:0000256" key="8">
    <source>
        <dbReference type="ARBA" id="ARBA00022771"/>
    </source>
</evidence>
<dbReference type="GO" id="GO:0008270">
    <property type="term" value="F:zinc ion binding"/>
    <property type="evidence" value="ECO:0007669"/>
    <property type="project" value="UniProtKB-KW"/>
</dbReference>
<feature type="compositionally biased region" description="Polar residues" evidence="15">
    <location>
        <begin position="252"/>
        <end position="271"/>
    </location>
</feature>
<dbReference type="SMART" id="SM00184">
    <property type="entry name" value="RING"/>
    <property type="match status" value="1"/>
</dbReference>
<evidence type="ECO:0000256" key="6">
    <source>
        <dbReference type="ARBA" id="ARBA00022692"/>
    </source>
</evidence>
<feature type="domain" description="RING-type" evidence="17">
    <location>
        <begin position="135"/>
        <end position="177"/>
    </location>
</feature>
<evidence type="ECO:0000256" key="16">
    <source>
        <dbReference type="SAM" id="Phobius"/>
    </source>
</evidence>
<evidence type="ECO:0000256" key="11">
    <source>
        <dbReference type="ARBA" id="ARBA00022989"/>
    </source>
</evidence>
<reference evidence="18 19" key="1">
    <citation type="submission" date="2024-01" db="EMBL/GenBank/DDBJ databases">
        <title>The genomes of 5 underutilized Papilionoideae crops provide insights into root nodulation and disease resistanc.</title>
        <authorList>
            <person name="Jiang F."/>
        </authorList>
    </citation>
    <scope>NUCLEOTIDE SEQUENCE [LARGE SCALE GENOMIC DNA]</scope>
    <source>
        <strain evidence="18">LVBAO_FW01</strain>
        <tissue evidence="18">Leaves</tissue>
    </source>
</reference>
<keyword evidence="19" id="KW-1185">Reference proteome</keyword>
<dbReference type="GO" id="GO:0061630">
    <property type="term" value="F:ubiquitin protein ligase activity"/>
    <property type="evidence" value="ECO:0007669"/>
    <property type="project" value="UniProtKB-EC"/>
</dbReference>
<evidence type="ECO:0000256" key="13">
    <source>
        <dbReference type="ARBA" id="ARBA00024209"/>
    </source>
</evidence>
<evidence type="ECO:0000256" key="14">
    <source>
        <dbReference type="PROSITE-ProRule" id="PRU00175"/>
    </source>
</evidence>
<evidence type="ECO:0000256" key="7">
    <source>
        <dbReference type="ARBA" id="ARBA00022723"/>
    </source>
</evidence>
<evidence type="ECO:0000256" key="2">
    <source>
        <dbReference type="ARBA" id="ARBA00004167"/>
    </source>
</evidence>
<dbReference type="Pfam" id="PF13639">
    <property type="entry name" value="zf-RING_2"/>
    <property type="match status" value="1"/>
</dbReference>
<keyword evidence="7" id="KW-0479">Metal-binding</keyword>
<dbReference type="FunFam" id="3.30.40.10:FF:000187">
    <property type="entry name" value="E3 ubiquitin-protein ligase ATL6"/>
    <property type="match status" value="1"/>
</dbReference>
<feature type="region of interest" description="Disordered" evidence="15">
    <location>
        <begin position="212"/>
        <end position="271"/>
    </location>
</feature>
<dbReference type="GO" id="GO:0016020">
    <property type="term" value="C:membrane"/>
    <property type="evidence" value="ECO:0007669"/>
    <property type="project" value="UniProtKB-SubCell"/>
</dbReference>
<evidence type="ECO:0000256" key="4">
    <source>
        <dbReference type="ARBA" id="ARBA00012483"/>
    </source>
</evidence>
<keyword evidence="5" id="KW-0808">Transferase</keyword>
<comment type="subcellular location">
    <subcellularLocation>
        <location evidence="2">Membrane</location>
        <topology evidence="2">Single-pass membrane protein</topology>
    </subcellularLocation>
</comment>
<dbReference type="Proteomes" id="UP001367508">
    <property type="component" value="Unassembled WGS sequence"/>
</dbReference>
<organism evidence="18 19">
    <name type="scientific">Canavalia gladiata</name>
    <name type="common">Sword bean</name>
    <name type="synonym">Dolichos gladiatus</name>
    <dbReference type="NCBI Taxonomy" id="3824"/>
    <lineage>
        <taxon>Eukaryota</taxon>
        <taxon>Viridiplantae</taxon>
        <taxon>Streptophyta</taxon>
        <taxon>Embryophyta</taxon>
        <taxon>Tracheophyta</taxon>
        <taxon>Spermatophyta</taxon>
        <taxon>Magnoliopsida</taxon>
        <taxon>eudicotyledons</taxon>
        <taxon>Gunneridae</taxon>
        <taxon>Pentapetalae</taxon>
        <taxon>rosids</taxon>
        <taxon>fabids</taxon>
        <taxon>Fabales</taxon>
        <taxon>Fabaceae</taxon>
        <taxon>Papilionoideae</taxon>
        <taxon>50 kb inversion clade</taxon>
        <taxon>NPAAA clade</taxon>
        <taxon>indigoferoid/millettioid clade</taxon>
        <taxon>Phaseoleae</taxon>
        <taxon>Canavalia</taxon>
    </lineage>
</organism>
<evidence type="ECO:0000256" key="9">
    <source>
        <dbReference type="ARBA" id="ARBA00022786"/>
    </source>
</evidence>
<evidence type="ECO:0000256" key="1">
    <source>
        <dbReference type="ARBA" id="ARBA00000900"/>
    </source>
</evidence>
<dbReference type="InterPro" id="IPR013083">
    <property type="entry name" value="Znf_RING/FYVE/PHD"/>
</dbReference>
<feature type="transmembrane region" description="Helical" evidence="16">
    <location>
        <begin position="53"/>
        <end position="72"/>
    </location>
</feature>
<evidence type="ECO:0000313" key="19">
    <source>
        <dbReference type="Proteomes" id="UP001367508"/>
    </source>
</evidence>
<dbReference type="EMBL" id="JAYMYQ010000007">
    <property type="protein sequence ID" value="KAK7321221.1"/>
    <property type="molecule type" value="Genomic_DNA"/>
</dbReference>
<accession>A0AAN9KR53</accession>
<name>A0AAN9KR53_CANGL</name>
<keyword evidence="6 16" id="KW-0812">Transmembrane</keyword>
<dbReference type="PROSITE" id="PS50089">
    <property type="entry name" value="ZF_RING_2"/>
    <property type="match status" value="1"/>
</dbReference>
<dbReference type="CDD" id="cd16461">
    <property type="entry name" value="RING-H2_EL5-like"/>
    <property type="match status" value="1"/>
</dbReference>
<evidence type="ECO:0000313" key="18">
    <source>
        <dbReference type="EMBL" id="KAK7321221.1"/>
    </source>
</evidence>
<keyword evidence="11 16" id="KW-1133">Transmembrane helix</keyword>
<dbReference type="Gene3D" id="3.30.40.10">
    <property type="entry name" value="Zinc/RING finger domain, C3HC4 (zinc finger)"/>
    <property type="match status" value="1"/>
</dbReference>
<feature type="region of interest" description="Disordered" evidence="15">
    <location>
        <begin position="87"/>
        <end position="106"/>
    </location>
</feature>
<dbReference type="PANTHER" id="PTHR14155:SF502">
    <property type="entry name" value="TRANSCRIPTION FACTOR C2H2 FAMILY-RELATED"/>
    <property type="match status" value="1"/>
</dbReference>
<keyword evidence="8 14" id="KW-0863">Zinc-finger</keyword>
<evidence type="ECO:0000256" key="15">
    <source>
        <dbReference type="SAM" id="MobiDB-lite"/>
    </source>
</evidence>
<keyword evidence="9" id="KW-0833">Ubl conjugation pathway</keyword>